<name>A0A4C1T5W3_EUMVA</name>
<accession>A0A4C1T5W3</accession>
<gene>
    <name evidence="1" type="ORF">EVAR_70176_1</name>
</gene>
<keyword evidence="2" id="KW-1185">Reference proteome</keyword>
<sequence>MQCKVQRFLALPSSPAFLFYTIAMLLCLTSQDSVLCCRSNYTLTTYICLLLALPSAGACRKVSDRISMAQRTSVVPLCRAVSTGGGYLPYSTLTIREILVDNSYNRKKSFHEQAGSENGKTDPYSFVMSFRPYVTGILFYNY</sequence>
<evidence type="ECO:0000313" key="2">
    <source>
        <dbReference type="Proteomes" id="UP000299102"/>
    </source>
</evidence>
<evidence type="ECO:0000313" key="1">
    <source>
        <dbReference type="EMBL" id="GBP08858.1"/>
    </source>
</evidence>
<dbReference type="Proteomes" id="UP000299102">
    <property type="component" value="Unassembled WGS sequence"/>
</dbReference>
<comment type="caution">
    <text evidence="1">The sequence shown here is derived from an EMBL/GenBank/DDBJ whole genome shotgun (WGS) entry which is preliminary data.</text>
</comment>
<protein>
    <submittedName>
        <fullName evidence="1">Uncharacterized protein</fullName>
    </submittedName>
</protein>
<dbReference type="AlphaFoldDB" id="A0A4C1T5W3"/>
<proteinExistence type="predicted"/>
<dbReference type="EMBL" id="BGZK01004418">
    <property type="protein sequence ID" value="GBP08858.1"/>
    <property type="molecule type" value="Genomic_DNA"/>
</dbReference>
<organism evidence="1 2">
    <name type="scientific">Eumeta variegata</name>
    <name type="common">Bagworm moth</name>
    <name type="synonym">Eumeta japonica</name>
    <dbReference type="NCBI Taxonomy" id="151549"/>
    <lineage>
        <taxon>Eukaryota</taxon>
        <taxon>Metazoa</taxon>
        <taxon>Ecdysozoa</taxon>
        <taxon>Arthropoda</taxon>
        <taxon>Hexapoda</taxon>
        <taxon>Insecta</taxon>
        <taxon>Pterygota</taxon>
        <taxon>Neoptera</taxon>
        <taxon>Endopterygota</taxon>
        <taxon>Lepidoptera</taxon>
        <taxon>Glossata</taxon>
        <taxon>Ditrysia</taxon>
        <taxon>Tineoidea</taxon>
        <taxon>Psychidae</taxon>
        <taxon>Oiketicinae</taxon>
        <taxon>Eumeta</taxon>
    </lineage>
</organism>
<reference evidence="1 2" key="1">
    <citation type="journal article" date="2019" name="Commun. Biol.">
        <title>The bagworm genome reveals a unique fibroin gene that provides high tensile strength.</title>
        <authorList>
            <person name="Kono N."/>
            <person name="Nakamura H."/>
            <person name="Ohtoshi R."/>
            <person name="Tomita M."/>
            <person name="Numata K."/>
            <person name="Arakawa K."/>
        </authorList>
    </citation>
    <scope>NUCLEOTIDE SEQUENCE [LARGE SCALE GENOMIC DNA]</scope>
</reference>